<dbReference type="Pfam" id="PF03184">
    <property type="entry name" value="DDE_1"/>
    <property type="match status" value="1"/>
</dbReference>
<name>A0A9R0F6B9_SPOFR</name>
<dbReference type="Gene3D" id="3.30.420.10">
    <property type="entry name" value="Ribonuclease H-like superfamily/Ribonuclease H"/>
    <property type="match status" value="1"/>
</dbReference>
<dbReference type="GO" id="GO:0003677">
    <property type="term" value="F:DNA binding"/>
    <property type="evidence" value="ECO:0007669"/>
    <property type="project" value="TreeGrafter"/>
</dbReference>
<proteinExistence type="predicted"/>
<dbReference type="PANTHER" id="PTHR19303">
    <property type="entry name" value="TRANSPOSON"/>
    <property type="match status" value="1"/>
</dbReference>
<sequence length="424" mass="48203">MPRVRVRKTSRGQIDLSKYKDAYEEVKTGGSLRKSAEKHGLNHCSLLRYIRKRDVSGEQENPDMGYKAHNRVFNEVQERELSKYLIRCADIYFGLPKKEVRKLAYELVVKYNLSRPKTWDDNELAGEEWFRMFMRRNPELSLRAAQATSLSRATSFNKTNVDSFYDNLATVMDRHKFEPQDIYNADETGITTVQKPDRVVARRGAHQVGSVTSAERGTLVTVAFAANAIGNVIPPFFVFPRVRYQEHFIRDGPPGCAGAANPSGWMQDETFMHFLEHFKKHTNVSLSHKVLLLLDNHSSHVHINALDFCKNNGIILLSFPPHCSHRLQPLDRSAYGPLKKAVNLACDAWMRNHPGRTMSIYDIPGIVASAMPVALTASNIQAGFRKTGTYPYNRNLFTELDFAPAFVTDRPNPENTYLNVNLVL</sequence>
<organism evidence="2 3">
    <name type="scientific">Spodoptera frugiperda</name>
    <name type="common">Fall armyworm</name>
    <dbReference type="NCBI Taxonomy" id="7108"/>
    <lineage>
        <taxon>Eukaryota</taxon>
        <taxon>Metazoa</taxon>
        <taxon>Ecdysozoa</taxon>
        <taxon>Arthropoda</taxon>
        <taxon>Hexapoda</taxon>
        <taxon>Insecta</taxon>
        <taxon>Pterygota</taxon>
        <taxon>Neoptera</taxon>
        <taxon>Endopterygota</taxon>
        <taxon>Lepidoptera</taxon>
        <taxon>Glossata</taxon>
        <taxon>Ditrysia</taxon>
        <taxon>Noctuoidea</taxon>
        <taxon>Noctuidae</taxon>
        <taxon>Amphipyrinae</taxon>
        <taxon>Spodoptera</taxon>
    </lineage>
</organism>
<dbReference type="OrthoDB" id="4327074at2759"/>
<dbReference type="GeneID" id="126912721"/>
<evidence type="ECO:0000313" key="2">
    <source>
        <dbReference type="Proteomes" id="UP000829999"/>
    </source>
</evidence>
<keyword evidence="2" id="KW-1185">Reference proteome</keyword>
<dbReference type="InterPro" id="IPR050863">
    <property type="entry name" value="CenT-Element_Derived"/>
</dbReference>
<dbReference type="Proteomes" id="UP000829999">
    <property type="component" value="Chromosome 29"/>
</dbReference>
<dbReference type="InterPro" id="IPR036397">
    <property type="entry name" value="RNaseH_sf"/>
</dbReference>
<feature type="domain" description="DDE-1" evidence="1">
    <location>
        <begin position="220"/>
        <end position="351"/>
    </location>
</feature>
<gene>
    <name evidence="3" type="primary">LOC126912721</name>
</gene>
<dbReference type="GO" id="GO:0005634">
    <property type="term" value="C:nucleus"/>
    <property type="evidence" value="ECO:0007669"/>
    <property type="project" value="TreeGrafter"/>
</dbReference>
<accession>A0A9R0F6B9</accession>
<dbReference type="RefSeq" id="XP_050562232.1">
    <property type="nucleotide sequence ID" value="XM_050706275.1"/>
</dbReference>
<dbReference type="PANTHER" id="PTHR19303:SF71">
    <property type="entry name" value="ZINC FINGER PHD-TYPE DOMAIN-CONTAINING PROTEIN"/>
    <property type="match status" value="1"/>
</dbReference>
<evidence type="ECO:0000259" key="1">
    <source>
        <dbReference type="Pfam" id="PF03184"/>
    </source>
</evidence>
<reference evidence="3" key="1">
    <citation type="submission" date="2025-08" db="UniProtKB">
        <authorList>
            <consortium name="RefSeq"/>
        </authorList>
    </citation>
    <scope>IDENTIFICATION</scope>
    <source>
        <tissue evidence="3">Whole larval tissue</tissue>
    </source>
</reference>
<protein>
    <submittedName>
        <fullName evidence="3">Jerky protein homolog-like</fullName>
    </submittedName>
</protein>
<dbReference type="AlphaFoldDB" id="A0A9R0F6B9"/>
<evidence type="ECO:0000313" key="3">
    <source>
        <dbReference type="RefSeq" id="XP_050562232.1"/>
    </source>
</evidence>
<dbReference type="InterPro" id="IPR004875">
    <property type="entry name" value="DDE_SF_endonuclease_dom"/>
</dbReference>